<gene>
    <name evidence="2" type="ORF">A3D50_00265</name>
</gene>
<feature type="transmembrane region" description="Helical" evidence="1">
    <location>
        <begin position="201"/>
        <end position="221"/>
    </location>
</feature>
<feature type="transmembrane region" description="Helical" evidence="1">
    <location>
        <begin position="177"/>
        <end position="195"/>
    </location>
</feature>
<comment type="caution">
    <text evidence="2">The sequence shown here is derived from an EMBL/GenBank/DDBJ whole genome shotgun (WGS) entry which is preliminary data.</text>
</comment>
<feature type="transmembrane region" description="Helical" evidence="1">
    <location>
        <begin position="142"/>
        <end position="165"/>
    </location>
</feature>
<dbReference type="Proteomes" id="UP000178413">
    <property type="component" value="Unassembled WGS sequence"/>
</dbReference>
<proteinExistence type="predicted"/>
<feature type="transmembrane region" description="Helical" evidence="1">
    <location>
        <begin position="68"/>
        <end position="90"/>
    </location>
</feature>
<name>A0A1G2MKM1_9BACT</name>
<feature type="transmembrane region" description="Helical" evidence="1">
    <location>
        <begin position="102"/>
        <end position="122"/>
    </location>
</feature>
<evidence type="ECO:0000256" key="1">
    <source>
        <dbReference type="SAM" id="Phobius"/>
    </source>
</evidence>
<keyword evidence="1" id="KW-0472">Membrane</keyword>
<sequence length="255" mass="28544">MNISLPISGVLMVMEAVLLGFFSYNRWQEYRSHQSNQITYRYWIASFLVSLGFLAYGLPALFTENPDSIILGGFVGMILNAIGFSNFFLIPLYGWLSPRMYIVAKHILFLFPIILALGMIVFPSNSFVDIQGIIHWRFNPVVGILAAAHMDIAFMANITLLYLHFYRLRHLSILNTLALMITFILTGIAGSYQYIGDDSLGLGLSVVVLYLGISVVFYSVARGKINRVLGWQNEERSATLGPNAKQNPGNSRTDS</sequence>
<keyword evidence="1" id="KW-1133">Transmembrane helix</keyword>
<dbReference type="EMBL" id="MHRM01000003">
    <property type="protein sequence ID" value="OHA24485.1"/>
    <property type="molecule type" value="Genomic_DNA"/>
</dbReference>
<reference evidence="2 3" key="1">
    <citation type="journal article" date="2016" name="Nat. Commun.">
        <title>Thousands of microbial genomes shed light on interconnected biogeochemical processes in an aquifer system.</title>
        <authorList>
            <person name="Anantharaman K."/>
            <person name="Brown C.T."/>
            <person name="Hug L.A."/>
            <person name="Sharon I."/>
            <person name="Castelle C.J."/>
            <person name="Probst A.J."/>
            <person name="Thomas B.C."/>
            <person name="Singh A."/>
            <person name="Wilkins M.J."/>
            <person name="Karaoz U."/>
            <person name="Brodie E.L."/>
            <person name="Williams K.H."/>
            <person name="Hubbard S.S."/>
            <person name="Banfield J.F."/>
        </authorList>
    </citation>
    <scope>NUCLEOTIDE SEQUENCE [LARGE SCALE GENOMIC DNA]</scope>
</reference>
<feature type="transmembrane region" description="Helical" evidence="1">
    <location>
        <begin position="6"/>
        <end position="22"/>
    </location>
</feature>
<keyword evidence="1" id="KW-0812">Transmembrane</keyword>
<dbReference type="AlphaFoldDB" id="A0A1G2MKM1"/>
<evidence type="ECO:0000313" key="2">
    <source>
        <dbReference type="EMBL" id="OHA24485.1"/>
    </source>
</evidence>
<feature type="transmembrane region" description="Helical" evidence="1">
    <location>
        <begin position="42"/>
        <end position="62"/>
    </location>
</feature>
<protein>
    <submittedName>
        <fullName evidence="2">Uncharacterized protein</fullName>
    </submittedName>
</protein>
<organism evidence="2 3">
    <name type="scientific">Candidatus Taylorbacteria bacterium RIFCSPHIGHO2_02_FULL_44_12</name>
    <dbReference type="NCBI Taxonomy" id="1802308"/>
    <lineage>
        <taxon>Bacteria</taxon>
        <taxon>Candidatus Tayloriibacteriota</taxon>
    </lineage>
</organism>
<accession>A0A1G2MKM1</accession>
<evidence type="ECO:0000313" key="3">
    <source>
        <dbReference type="Proteomes" id="UP000178413"/>
    </source>
</evidence>